<dbReference type="SUPFAM" id="SSF50978">
    <property type="entry name" value="WD40 repeat-like"/>
    <property type="match status" value="1"/>
</dbReference>
<gene>
    <name evidence="5" type="ORF">AOQ84DRAFT_402877</name>
</gene>
<keyword evidence="1 3" id="KW-0853">WD repeat</keyword>
<dbReference type="InterPro" id="IPR024977">
    <property type="entry name" value="Apc4-like_WD40_dom"/>
</dbReference>
<dbReference type="PANTHER" id="PTHR19848">
    <property type="entry name" value="WD40 REPEAT PROTEIN"/>
    <property type="match status" value="1"/>
</dbReference>
<dbReference type="PANTHER" id="PTHR19848:SF8">
    <property type="entry name" value="F-BOX AND WD REPEAT DOMAIN CONTAINING 7"/>
    <property type="match status" value="1"/>
</dbReference>
<organism evidence="5 6">
    <name type="scientific">Glonium stellatum</name>
    <dbReference type="NCBI Taxonomy" id="574774"/>
    <lineage>
        <taxon>Eukaryota</taxon>
        <taxon>Fungi</taxon>
        <taxon>Dikarya</taxon>
        <taxon>Ascomycota</taxon>
        <taxon>Pezizomycotina</taxon>
        <taxon>Dothideomycetes</taxon>
        <taxon>Pleosporomycetidae</taxon>
        <taxon>Gloniales</taxon>
        <taxon>Gloniaceae</taxon>
        <taxon>Glonium</taxon>
    </lineage>
</organism>
<dbReference type="Gene3D" id="2.130.10.10">
    <property type="entry name" value="YVTN repeat-like/Quinoprotein amine dehydrogenase"/>
    <property type="match status" value="2"/>
</dbReference>
<keyword evidence="2" id="KW-0677">Repeat</keyword>
<dbReference type="InterPro" id="IPR015943">
    <property type="entry name" value="WD40/YVTN_repeat-like_dom_sf"/>
</dbReference>
<feature type="repeat" description="WD" evidence="3">
    <location>
        <begin position="210"/>
        <end position="251"/>
    </location>
</feature>
<dbReference type="OrthoDB" id="1367865at2759"/>
<reference evidence="5 6" key="1">
    <citation type="journal article" date="2016" name="Nat. Commun.">
        <title>Ectomycorrhizal ecology is imprinted in the genome of the dominant symbiotic fungus Cenococcum geophilum.</title>
        <authorList>
            <consortium name="DOE Joint Genome Institute"/>
            <person name="Peter M."/>
            <person name="Kohler A."/>
            <person name="Ohm R.A."/>
            <person name="Kuo A."/>
            <person name="Krutzmann J."/>
            <person name="Morin E."/>
            <person name="Arend M."/>
            <person name="Barry K.W."/>
            <person name="Binder M."/>
            <person name="Choi C."/>
            <person name="Clum A."/>
            <person name="Copeland A."/>
            <person name="Grisel N."/>
            <person name="Haridas S."/>
            <person name="Kipfer T."/>
            <person name="LaButti K."/>
            <person name="Lindquist E."/>
            <person name="Lipzen A."/>
            <person name="Maire R."/>
            <person name="Meier B."/>
            <person name="Mihaltcheva S."/>
            <person name="Molinier V."/>
            <person name="Murat C."/>
            <person name="Poggeler S."/>
            <person name="Quandt C.A."/>
            <person name="Sperisen C."/>
            <person name="Tritt A."/>
            <person name="Tisserant E."/>
            <person name="Crous P.W."/>
            <person name="Henrissat B."/>
            <person name="Nehls U."/>
            <person name="Egli S."/>
            <person name="Spatafora J.W."/>
            <person name="Grigoriev I.V."/>
            <person name="Martin F.M."/>
        </authorList>
    </citation>
    <scope>NUCLEOTIDE SEQUENCE [LARGE SCALE GENOMIC DNA]</scope>
    <source>
        <strain evidence="5 6">CBS 207.34</strain>
    </source>
</reference>
<dbReference type="InterPro" id="IPR001680">
    <property type="entry name" value="WD40_rpt"/>
</dbReference>
<evidence type="ECO:0000259" key="4">
    <source>
        <dbReference type="Pfam" id="PF12894"/>
    </source>
</evidence>
<dbReference type="InterPro" id="IPR036322">
    <property type="entry name" value="WD40_repeat_dom_sf"/>
</dbReference>
<evidence type="ECO:0000256" key="2">
    <source>
        <dbReference type="ARBA" id="ARBA00022737"/>
    </source>
</evidence>
<dbReference type="PROSITE" id="PS50082">
    <property type="entry name" value="WD_REPEATS_2"/>
    <property type="match status" value="1"/>
</dbReference>
<evidence type="ECO:0000256" key="1">
    <source>
        <dbReference type="ARBA" id="ARBA00022574"/>
    </source>
</evidence>
<protein>
    <submittedName>
        <fullName evidence="5">WD40 repeat-like protein</fullName>
    </submittedName>
</protein>
<dbReference type="SMART" id="SM00320">
    <property type="entry name" value="WD40"/>
    <property type="match status" value="5"/>
</dbReference>
<dbReference type="AlphaFoldDB" id="A0A8E2F3N7"/>
<dbReference type="EMBL" id="KV749319">
    <property type="protein sequence ID" value="OCL10021.1"/>
    <property type="molecule type" value="Genomic_DNA"/>
</dbReference>
<dbReference type="Pfam" id="PF00400">
    <property type="entry name" value="WD40"/>
    <property type="match status" value="1"/>
</dbReference>
<proteinExistence type="predicted"/>
<evidence type="ECO:0000313" key="6">
    <source>
        <dbReference type="Proteomes" id="UP000250140"/>
    </source>
</evidence>
<accession>A0A8E2F3N7</accession>
<evidence type="ECO:0000313" key="5">
    <source>
        <dbReference type="EMBL" id="OCL10021.1"/>
    </source>
</evidence>
<dbReference type="Proteomes" id="UP000250140">
    <property type="component" value="Unassembled WGS sequence"/>
</dbReference>
<sequence>MALELVQSGITDEDYILVDRVGRELDSDFQKDGIEAQWAEDFPKVWGCENEKIRYGQDSPIQAASFSDDETFLAVAVGRNIKMLCTETFQVVDTLRGTLQAPEYLVIYWQLDKDGKKGQPGDTSYDIKQAAATSATAAAGYLIRILEEVEQQHLFAKDAYFNGKLATFDATAFSHDGKKILYLKDYHDPTGLHRQAVAFDIANGKDDFTMEGHQDSIMSVVFSPDDKLIASAAWGGYLKIWDGKTGKHIRDFGPTGSQNRVAAFSPNSEYVVISVGRGELYMWAVIDPQAFPKSLGAFPGWPRTVKWSPDGEMLAAGSYNSKLMVFKPHRNAITQTWQVKGHNRNEINEVADVTWLQDGKKLAFKPGDGGLEIYDFEENLKWKWGPGSNDMWRQGF</sequence>
<feature type="domain" description="Anaphase-promoting complex subunit 4-like WD40" evidence="4">
    <location>
        <begin position="305"/>
        <end position="378"/>
    </location>
</feature>
<evidence type="ECO:0000256" key="3">
    <source>
        <dbReference type="PROSITE-ProRule" id="PRU00221"/>
    </source>
</evidence>
<name>A0A8E2F3N7_9PEZI</name>
<keyword evidence="6" id="KW-1185">Reference proteome</keyword>
<dbReference type="Pfam" id="PF12894">
    <property type="entry name" value="ANAPC4_WD40"/>
    <property type="match status" value="1"/>
</dbReference>
<dbReference type="PROSITE" id="PS50294">
    <property type="entry name" value="WD_REPEATS_REGION"/>
    <property type="match status" value="1"/>
</dbReference>